<reference evidence="2" key="2">
    <citation type="submission" date="2023-01" db="EMBL/GenBank/DDBJ databases">
        <authorList>
            <person name="Sun Q."/>
            <person name="Evtushenko L."/>
        </authorList>
    </citation>
    <scope>NUCLEOTIDE SEQUENCE</scope>
    <source>
        <strain evidence="2">VKM Ac-1958</strain>
    </source>
</reference>
<evidence type="ECO:0000313" key="3">
    <source>
        <dbReference type="Proteomes" id="UP001142325"/>
    </source>
</evidence>
<keyword evidence="3" id="KW-1185">Reference proteome</keyword>
<dbReference type="EMBL" id="BSET01000002">
    <property type="protein sequence ID" value="GLK02201.1"/>
    <property type="molecule type" value="Genomic_DNA"/>
</dbReference>
<proteinExistence type="predicted"/>
<dbReference type="Proteomes" id="UP001142325">
    <property type="component" value="Unassembled WGS sequence"/>
</dbReference>
<dbReference type="RefSeq" id="WP_204939769.1">
    <property type="nucleotide sequence ID" value="NZ_BAAAUM010000002.1"/>
</dbReference>
<keyword evidence="1" id="KW-0472">Membrane</keyword>
<comment type="caution">
    <text evidence="2">The sequence shown here is derived from an EMBL/GenBank/DDBJ whole genome shotgun (WGS) entry which is preliminary data.</text>
</comment>
<sequence>MRRSHSLHPGPAIPMIVVRAALLAVMVGGLVVLVAPPIWFWIGVVAAVAAVLDPRTCMAWGVIVITALGLMLGATEAWRTALALVVVTAIHQLGTLTQLLPLTASVQVGAFVPILRSFLIVQAVAQPLALVLLLGWTEQSPDGSAWAAPAAAALLLLVVAGFAVLSRRPAGERPGRTES</sequence>
<accession>A0A9W6HSQ4</accession>
<feature type="transmembrane region" description="Helical" evidence="1">
    <location>
        <begin position="114"/>
        <end position="134"/>
    </location>
</feature>
<feature type="transmembrane region" description="Helical" evidence="1">
    <location>
        <begin position="57"/>
        <end position="75"/>
    </location>
</feature>
<feature type="transmembrane region" description="Helical" evidence="1">
    <location>
        <begin position="146"/>
        <end position="166"/>
    </location>
</feature>
<dbReference type="AlphaFoldDB" id="A0A9W6HSQ4"/>
<keyword evidence="1" id="KW-0812">Transmembrane</keyword>
<name>A0A9W6HSQ4_9MICO</name>
<protein>
    <submittedName>
        <fullName evidence="2">Uncharacterized protein</fullName>
    </submittedName>
</protein>
<reference evidence="2" key="1">
    <citation type="journal article" date="2014" name="Int. J. Syst. Evol. Microbiol.">
        <title>Complete genome sequence of Corynebacterium casei LMG S-19264T (=DSM 44701T), isolated from a smear-ripened cheese.</title>
        <authorList>
            <consortium name="US DOE Joint Genome Institute (JGI-PGF)"/>
            <person name="Walter F."/>
            <person name="Albersmeier A."/>
            <person name="Kalinowski J."/>
            <person name="Ruckert C."/>
        </authorList>
    </citation>
    <scope>NUCLEOTIDE SEQUENCE</scope>
    <source>
        <strain evidence="2">VKM Ac-1958</strain>
    </source>
</reference>
<organism evidence="2 3">
    <name type="scientific">Microbacterium keratanolyticum</name>
    <dbReference type="NCBI Taxonomy" id="67574"/>
    <lineage>
        <taxon>Bacteria</taxon>
        <taxon>Bacillati</taxon>
        <taxon>Actinomycetota</taxon>
        <taxon>Actinomycetes</taxon>
        <taxon>Micrococcales</taxon>
        <taxon>Microbacteriaceae</taxon>
        <taxon>Microbacterium</taxon>
    </lineage>
</organism>
<keyword evidence="1" id="KW-1133">Transmembrane helix</keyword>
<evidence type="ECO:0000313" key="2">
    <source>
        <dbReference type="EMBL" id="GLK02201.1"/>
    </source>
</evidence>
<feature type="transmembrane region" description="Helical" evidence="1">
    <location>
        <begin position="20"/>
        <end position="50"/>
    </location>
</feature>
<feature type="transmembrane region" description="Helical" evidence="1">
    <location>
        <begin position="81"/>
        <end position="102"/>
    </location>
</feature>
<evidence type="ECO:0000256" key="1">
    <source>
        <dbReference type="SAM" id="Phobius"/>
    </source>
</evidence>
<gene>
    <name evidence="2" type="ORF">GCM10017596_19160</name>
</gene>